<dbReference type="Proteomes" id="UP000011058">
    <property type="component" value="Chromosome"/>
</dbReference>
<dbReference type="EMBL" id="HE796683">
    <property type="protein sequence ID" value="CCG99268.1"/>
    <property type="molecule type" value="Genomic_DNA"/>
</dbReference>
<dbReference type="AlphaFoldDB" id="I0K565"/>
<feature type="chain" id="PRO_5003631016" evidence="3">
    <location>
        <begin position="23"/>
        <end position="481"/>
    </location>
</feature>
<evidence type="ECO:0000313" key="5">
    <source>
        <dbReference type="EMBL" id="CCG99268.1"/>
    </source>
</evidence>
<reference evidence="5 6" key="1">
    <citation type="journal article" date="2012" name="J. Bacteriol.">
        <title>Genome Sequence of Fibrella aestuarina BUZ 2T, a Filamentous Marine Bacterium.</title>
        <authorList>
            <person name="Filippini M."/>
            <person name="Qi W."/>
            <person name="Blom J."/>
            <person name="Goesmann A."/>
            <person name="Smits T.H."/>
            <person name="Bagheri H.C."/>
        </authorList>
    </citation>
    <scope>NUCLEOTIDE SEQUENCE [LARGE SCALE GENOMIC DNA]</scope>
    <source>
        <strain evidence="6">BUZ 2T</strain>
    </source>
</reference>
<gene>
    <name evidence="5" type="ORF">FAES_1258</name>
</gene>
<keyword evidence="2" id="KW-0472">Membrane</keyword>
<dbReference type="InterPro" id="IPR000184">
    <property type="entry name" value="Bac_surfAg_D15"/>
</dbReference>
<keyword evidence="6" id="KW-1185">Reference proteome</keyword>
<dbReference type="Gene3D" id="2.40.160.50">
    <property type="entry name" value="membrane protein fhac: a member of the omp85/tpsb transporter family"/>
    <property type="match status" value="1"/>
</dbReference>
<dbReference type="GO" id="GO:0019867">
    <property type="term" value="C:outer membrane"/>
    <property type="evidence" value="ECO:0007669"/>
    <property type="project" value="InterPro"/>
</dbReference>
<dbReference type="HOGENOM" id="CLU_044184_0_0_10"/>
<feature type="domain" description="POTRA" evidence="4">
    <location>
        <begin position="35"/>
        <end position="116"/>
    </location>
</feature>
<evidence type="ECO:0000256" key="1">
    <source>
        <dbReference type="ARBA" id="ARBA00004370"/>
    </source>
</evidence>
<dbReference type="RefSeq" id="WP_015330367.1">
    <property type="nucleotide sequence ID" value="NC_020054.1"/>
</dbReference>
<protein>
    <submittedName>
        <fullName evidence="5">Outer membrane protein/protective antigen OMA87-like protein</fullName>
    </submittedName>
</protein>
<dbReference type="InterPro" id="IPR034746">
    <property type="entry name" value="POTRA"/>
</dbReference>
<dbReference type="STRING" id="1166018.FAES_1258"/>
<keyword evidence="3" id="KW-0732">Signal</keyword>
<sequence>MRLQSTRVLMGFLLTASLLTSAAGQPRRYEPDSAVVVRSVTLKGNFRTRDRIVLREMALHVGDTIRRGELTQKTAWDQRKISNTNLFVTVDMAAVEDSSQSTAFRPIDITVSMKERWYIFVVPIFELADRNFNEWWYERGRDLSRTNYGLRVDWKNFTGRNDRFSALAQSGFTPKYIVSYDRPYIDKAQRFGANADFYYASNREIAYRPLFDKWEYISPAGLSRLRTRLTTSLSVTRRDGFYHFHELEARYTQNNIADTVAQLNPDYFLDGRTRQRFISLTYSYRYDRRDNVAYALQGNLLTASLVRHGWLADADLRQTEAAISYSRYYPLGKRFFAAHTLRLRNTWAPNERIPYFGVRGLGGGDDVLRGYELYIVEGQRHILFRNNIRYRLFDVKKQLKWIPLRQFNTVPIAAYLSLIGDTGYVDSNIAERYQSRLANRWLYGTGLSLDVVTYYNLVFRFSATYNSQGQTGFFLNLQREL</sequence>
<accession>I0K565</accession>
<proteinExistence type="predicted"/>
<feature type="signal peptide" evidence="3">
    <location>
        <begin position="1"/>
        <end position="22"/>
    </location>
</feature>
<dbReference type="PROSITE" id="PS51779">
    <property type="entry name" value="POTRA"/>
    <property type="match status" value="1"/>
</dbReference>
<organism evidence="5 6">
    <name type="scientific">Fibrella aestuarina BUZ 2</name>
    <dbReference type="NCBI Taxonomy" id="1166018"/>
    <lineage>
        <taxon>Bacteria</taxon>
        <taxon>Pseudomonadati</taxon>
        <taxon>Bacteroidota</taxon>
        <taxon>Cytophagia</taxon>
        <taxon>Cytophagales</taxon>
        <taxon>Spirosomataceae</taxon>
        <taxon>Fibrella</taxon>
    </lineage>
</organism>
<dbReference type="Pfam" id="PF01103">
    <property type="entry name" value="Omp85"/>
    <property type="match status" value="1"/>
</dbReference>
<evidence type="ECO:0000313" key="6">
    <source>
        <dbReference type="Proteomes" id="UP000011058"/>
    </source>
</evidence>
<evidence type="ECO:0000256" key="3">
    <source>
        <dbReference type="SAM" id="SignalP"/>
    </source>
</evidence>
<evidence type="ECO:0000256" key="2">
    <source>
        <dbReference type="ARBA" id="ARBA00023136"/>
    </source>
</evidence>
<comment type="subcellular location">
    <subcellularLocation>
        <location evidence="1">Membrane</location>
    </subcellularLocation>
</comment>
<name>I0K565_9BACT</name>
<evidence type="ECO:0000259" key="4">
    <source>
        <dbReference type="PROSITE" id="PS51779"/>
    </source>
</evidence>
<dbReference type="KEGG" id="fae:FAES_1258"/>
<dbReference type="eggNOG" id="COG4775">
    <property type="taxonomic scope" value="Bacteria"/>
</dbReference>
<dbReference type="OrthoDB" id="9768717at2"/>
<dbReference type="Gene3D" id="3.10.20.310">
    <property type="entry name" value="membrane protein fhac"/>
    <property type="match status" value="1"/>
</dbReference>